<protein>
    <recommendedName>
        <fullName evidence="6">Gas vesicle protein GvpFL</fullName>
    </recommendedName>
</protein>
<comment type="caution">
    <text evidence="4">The sequence shown here is derived from an EMBL/GenBank/DDBJ whole genome shotgun (WGS) entry which is preliminary data.</text>
</comment>
<dbReference type="InterPro" id="IPR009430">
    <property type="entry name" value="GvpL/GvpF"/>
</dbReference>
<gene>
    <name evidence="4" type="ORF">C1I92_10545</name>
</gene>
<evidence type="ECO:0000256" key="2">
    <source>
        <dbReference type="ARBA" id="ARBA00035108"/>
    </source>
</evidence>
<dbReference type="EMBL" id="POTW01000020">
    <property type="protein sequence ID" value="PZF83896.1"/>
    <property type="molecule type" value="Genomic_DNA"/>
</dbReference>
<dbReference type="GO" id="GO:0031411">
    <property type="term" value="C:gas vesicle"/>
    <property type="evidence" value="ECO:0007669"/>
    <property type="project" value="UniProtKB-SubCell"/>
</dbReference>
<comment type="similarity">
    <text evidence="3">Belongs to the gas vesicle GvpF/GvpL family.</text>
</comment>
<evidence type="ECO:0000313" key="5">
    <source>
        <dbReference type="Proteomes" id="UP000248764"/>
    </source>
</evidence>
<keyword evidence="1" id="KW-0304">Gas vesicle</keyword>
<comment type="subcellular location">
    <subcellularLocation>
        <location evidence="2">Gas vesicle</location>
    </subcellularLocation>
</comment>
<dbReference type="Pfam" id="PF06386">
    <property type="entry name" value="GvpL_GvpF"/>
    <property type="match status" value="1"/>
</dbReference>
<dbReference type="PANTHER" id="PTHR36852">
    <property type="entry name" value="PROTEIN GVPL 2"/>
    <property type="match status" value="1"/>
</dbReference>
<organism evidence="4 5">
    <name type="scientific">Jiangella anatolica</name>
    <dbReference type="NCBI Taxonomy" id="2670374"/>
    <lineage>
        <taxon>Bacteria</taxon>
        <taxon>Bacillati</taxon>
        <taxon>Actinomycetota</taxon>
        <taxon>Actinomycetes</taxon>
        <taxon>Jiangellales</taxon>
        <taxon>Jiangellaceae</taxon>
        <taxon>Jiangella</taxon>
    </lineage>
</organism>
<reference evidence="4 5" key="1">
    <citation type="submission" date="2018-01" db="EMBL/GenBank/DDBJ databases">
        <title>Draft genome sequence of Jiangella sp. GTF31.</title>
        <authorList>
            <person name="Sahin N."/>
            <person name="Ay H."/>
            <person name="Saygin H."/>
        </authorList>
    </citation>
    <scope>NUCLEOTIDE SEQUENCE [LARGE SCALE GENOMIC DNA]</scope>
    <source>
        <strain evidence="4 5">GTF31</strain>
    </source>
</reference>
<dbReference type="AlphaFoldDB" id="A0A2W2CE20"/>
<sequence length="267" mass="28746">MTLTDSGATMDDRTAGPAALTAQYVYAIVPAGTSVPDDLTGIDDNGIELIAHGPVAAVVGKVETDRAFGLRDDLLAHSRVTDALAGRCALIPVRFGAVVTDTDAVVGELLAPNVDYFADVLDDLAGHRQYVVRARYDEEAVLAEIVREEPEIAALRDHTRDLAVEASWTERLRLGELVARALEIKRDIDSAALLDLLVPHCGAWNIRAAGEVDHLVDVAFLVADEQLEAFEQAAEQAARDLAGRGRVRLVGPMAPYDFVPGDDRWVS</sequence>
<evidence type="ECO:0000256" key="3">
    <source>
        <dbReference type="ARBA" id="ARBA00035643"/>
    </source>
</evidence>
<name>A0A2W2CE20_9ACTN</name>
<evidence type="ECO:0008006" key="6">
    <source>
        <dbReference type="Google" id="ProtNLM"/>
    </source>
</evidence>
<accession>A0A2W2CE20</accession>
<dbReference type="PANTHER" id="PTHR36852:SF1">
    <property type="entry name" value="PROTEIN GVPL 2"/>
    <property type="match status" value="1"/>
</dbReference>
<proteinExistence type="inferred from homology"/>
<dbReference type="Proteomes" id="UP000248764">
    <property type="component" value="Unassembled WGS sequence"/>
</dbReference>
<keyword evidence="5" id="KW-1185">Reference proteome</keyword>
<evidence type="ECO:0000313" key="4">
    <source>
        <dbReference type="EMBL" id="PZF83896.1"/>
    </source>
</evidence>
<dbReference type="GO" id="GO:0031412">
    <property type="term" value="P:gas vesicle organization"/>
    <property type="evidence" value="ECO:0007669"/>
    <property type="project" value="InterPro"/>
</dbReference>
<evidence type="ECO:0000256" key="1">
    <source>
        <dbReference type="ARBA" id="ARBA00022987"/>
    </source>
</evidence>